<sequence>MAHGWVSLHHPAARIPGDYRHAPLASKPSGGRKHVLTRQGFPLSLPKRDLDASGKILQLVWSRMSPAMRAGMDTEVLTRTAPFRQKV</sequence>
<dbReference type="AlphaFoldDB" id="A0A9P4XRY9"/>
<gene>
    <name evidence="1" type="ORF">CFAM422_000637</name>
</gene>
<dbReference type="Proteomes" id="UP000801864">
    <property type="component" value="Unassembled WGS sequence"/>
</dbReference>
<comment type="caution">
    <text evidence="1">The sequence shown here is derived from an EMBL/GenBank/DDBJ whole genome shotgun (WGS) entry which is preliminary data.</text>
</comment>
<evidence type="ECO:0000313" key="2">
    <source>
        <dbReference type="Proteomes" id="UP000801864"/>
    </source>
</evidence>
<dbReference type="EMBL" id="QLNT01000001">
    <property type="protein sequence ID" value="KAF3077153.1"/>
    <property type="molecule type" value="Genomic_DNA"/>
</dbReference>
<keyword evidence="2" id="KW-1185">Reference proteome</keyword>
<reference evidence="1 2" key="1">
    <citation type="submission" date="2018-06" db="EMBL/GenBank/DDBJ databases">
        <title>Genome analysis of cellulolytic fungus Trichoderma lentiforme CFAM-422.</title>
        <authorList>
            <person name="Steindorff A.S."/>
            <person name="Formighieri E.F."/>
            <person name="Midorikawa G.E.O."/>
            <person name="Tamietti M.S."/>
            <person name="Ramos E.Z."/>
            <person name="Silva A.S."/>
            <person name="Bon E.P.S."/>
            <person name="Mendes T.D."/>
            <person name="Damaso M.C.T."/>
            <person name="Favaro L.C.L."/>
        </authorList>
    </citation>
    <scope>NUCLEOTIDE SEQUENCE [LARGE SCALE GENOMIC DNA]</scope>
    <source>
        <strain evidence="1 2">CFAM-422</strain>
    </source>
</reference>
<organism evidence="1 2">
    <name type="scientific">Trichoderma lentiforme</name>
    <dbReference type="NCBI Taxonomy" id="1567552"/>
    <lineage>
        <taxon>Eukaryota</taxon>
        <taxon>Fungi</taxon>
        <taxon>Dikarya</taxon>
        <taxon>Ascomycota</taxon>
        <taxon>Pezizomycotina</taxon>
        <taxon>Sordariomycetes</taxon>
        <taxon>Hypocreomycetidae</taxon>
        <taxon>Hypocreales</taxon>
        <taxon>Hypocreaceae</taxon>
        <taxon>Trichoderma</taxon>
    </lineage>
</organism>
<name>A0A9P4XRY9_9HYPO</name>
<protein>
    <submittedName>
        <fullName evidence="1">Uncharacterized protein</fullName>
    </submittedName>
</protein>
<proteinExistence type="predicted"/>
<evidence type="ECO:0000313" key="1">
    <source>
        <dbReference type="EMBL" id="KAF3077153.1"/>
    </source>
</evidence>
<accession>A0A9P4XRY9</accession>